<dbReference type="AlphaFoldDB" id="J0QJA2"/>
<name>J0QJA2_9HYPH</name>
<keyword evidence="2" id="KW-1185">Reference proteome</keyword>
<protein>
    <submittedName>
        <fullName evidence="1">Uncharacterized protein</fullName>
    </submittedName>
</protein>
<sequence>MNEVEPKNRRGLFSLLLFDMQQQSQVNLSQIL</sequence>
<reference evidence="1 2" key="1">
    <citation type="submission" date="2012-03" db="EMBL/GenBank/DDBJ databases">
        <title>The Genome Sequence of Bartonella rattimassiliensis 15908.</title>
        <authorList>
            <consortium name="The Broad Institute Genome Sequencing Platform"/>
            <consortium name="The Broad Institute Genome Sequencing Center for Infectious Disease"/>
            <person name="Feldgarden M."/>
            <person name="Kirby J."/>
            <person name="Kosoy M."/>
            <person name="Birtles R."/>
            <person name="Probert W.S."/>
            <person name="Chiaraviglio L."/>
            <person name="Young S.K."/>
            <person name="Zeng Q."/>
            <person name="Gargeya S."/>
            <person name="Fitzgerald M."/>
            <person name="Haas B."/>
            <person name="Abouelleil A."/>
            <person name="Alvarado L."/>
            <person name="Arachchi H.M."/>
            <person name="Berlin A."/>
            <person name="Chapman S.B."/>
            <person name="Gearin G."/>
            <person name="Goldberg J."/>
            <person name="Griggs A."/>
            <person name="Gujja S."/>
            <person name="Hansen M."/>
            <person name="Heiman D."/>
            <person name="Howarth C."/>
            <person name="Larimer J."/>
            <person name="Lui A."/>
            <person name="MacDonald P.J.P."/>
            <person name="McCowen C."/>
            <person name="Montmayeur A."/>
            <person name="Murphy C."/>
            <person name="Neiman D."/>
            <person name="Pearson M."/>
            <person name="Priest M."/>
            <person name="Roberts A."/>
            <person name="Saif S."/>
            <person name="Shea T."/>
            <person name="Sisk P."/>
            <person name="Stolte C."/>
            <person name="Sykes S."/>
            <person name="Wortman J."/>
            <person name="Nusbaum C."/>
            <person name="Birren B."/>
        </authorList>
    </citation>
    <scope>NUCLEOTIDE SEQUENCE [LARGE SCALE GENOMIC DNA]</scope>
    <source>
        <strain evidence="1 2">15908</strain>
    </source>
</reference>
<evidence type="ECO:0000313" key="1">
    <source>
        <dbReference type="EMBL" id="EJF82994.1"/>
    </source>
</evidence>
<comment type="caution">
    <text evidence="1">The sequence shown here is derived from an EMBL/GenBank/DDBJ whole genome shotgun (WGS) entry which is preliminary data.</text>
</comment>
<dbReference type="HOGENOM" id="CLU_3388211_0_0_5"/>
<dbReference type="EMBL" id="AILY01000054">
    <property type="protein sequence ID" value="EJF82994.1"/>
    <property type="molecule type" value="Genomic_DNA"/>
</dbReference>
<gene>
    <name evidence="1" type="ORF">MCY_01515</name>
</gene>
<dbReference type="Proteomes" id="UP000001077">
    <property type="component" value="Unassembled WGS sequence"/>
</dbReference>
<proteinExistence type="predicted"/>
<organism evidence="1 2">
    <name type="scientific">Bartonella rattimassiliensis 15908</name>
    <dbReference type="NCBI Taxonomy" id="1094556"/>
    <lineage>
        <taxon>Bacteria</taxon>
        <taxon>Pseudomonadati</taxon>
        <taxon>Pseudomonadota</taxon>
        <taxon>Alphaproteobacteria</taxon>
        <taxon>Hyphomicrobiales</taxon>
        <taxon>Bartonellaceae</taxon>
        <taxon>Bartonella</taxon>
    </lineage>
</organism>
<accession>J0QJA2</accession>
<evidence type="ECO:0000313" key="2">
    <source>
        <dbReference type="Proteomes" id="UP000001077"/>
    </source>
</evidence>